<gene>
    <name evidence="3" type="ORF">DB32_007468</name>
</gene>
<reference evidence="3 4" key="1">
    <citation type="submission" date="2015-03" db="EMBL/GenBank/DDBJ databases">
        <title>Genome assembly of Sandaracinus amylolyticus DSM 53668.</title>
        <authorList>
            <person name="Sharma G."/>
            <person name="Subramanian S."/>
        </authorList>
    </citation>
    <scope>NUCLEOTIDE SEQUENCE [LARGE SCALE GENOMIC DNA]</scope>
    <source>
        <strain evidence="3 4">DSM 53668</strain>
    </source>
</reference>
<evidence type="ECO:0000313" key="3">
    <source>
        <dbReference type="EMBL" id="AKF10319.1"/>
    </source>
</evidence>
<name>A0A0F6SHE8_9BACT</name>
<feature type="compositionally biased region" description="Polar residues" evidence="1">
    <location>
        <begin position="24"/>
        <end position="44"/>
    </location>
</feature>
<dbReference type="KEGG" id="samy:DB32_007468"/>
<evidence type="ECO:0000313" key="4">
    <source>
        <dbReference type="Proteomes" id="UP000034883"/>
    </source>
</evidence>
<feature type="region of interest" description="Disordered" evidence="1">
    <location>
        <begin position="19"/>
        <end position="85"/>
    </location>
</feature>
<evidence type="ECO:0000256" key="2">
    <source>
        <dbReference type="SAM" id="SignalP"/>
    </source>
</evidence>
<feature type="compositionally biased region" description="Low complexity" evidence="1">
    <location>
        <begin position="129"/>
        <end position="149"/>
    </location>
</feature>
<dbReference type="Proteomes" id="UP000034883">
    <property type="component" value="Chromosome"/>
</dbReference>
<keyword evidence="2" id="KW-0732">Signal</keyword>
<evidence type="ECO:0000256" key="1">
    <source>
        <dbReference type="SAM" id="MobiDB-lite"/>
    </source>
</evidence>
<feature type="chain" id="PRO_5002509593" description="Lipoprotein" evidence="2">
    <location>
        <begin position="24"/>
        <end position="190"/>
    </location>
</feature>
<organism evidence="3 4">
    <name type="scientific">Sandaracinus amylolyticus</name>
    <dbReference type="NCBI Taxonomy" id="927083"/>
    <lineage>
        <taxon>Bacteria</taxon>
        <taxon>Pseudomonadati</taxon>
        <taxon>Myxococcota</taxon>
        <taxon>Polyangia</taxon>
        <taxon>Polyangiales</taxon>
        <taxon>Sandaracinaceae</taxon>
        <taxon>Sandaracinus</taxon>
    </lineage>
</organism>
<protein>
    <recommendedName>
        <fullName evidence="5">Lipoprotein</fullName>
    </recommendedName>
</protein>
<feature type="region of interest" description="Disordered" evidence="1">
    <location>
        <begin position="127"/>
        <end position="158"/>
    </location>
</feature>
<proteinExistence type="predicted"/>
<dbReference type="STRING" id="927083.DB32_007468"/>
<dbReference type="EMBL" id="CP011125">
    <property type="protein sequence ID" value="AKF10319.1"/>
    <property type="molecule type" value="Genomic_DNA"/>
</dbReference>
<feature type="compositionally biased region" description="Polar residues" evidence="1">
    <location>
        <begin position="54"/>
        <end position="69"/>
    </location>
</feature>
<evidence type="ECO:0008006" key="5">
    <source>
        <dbReference type="Google" id="ProtNLM"/>
    </source>
</evidence>
<keyword evidence="4" id="KW-1185">Reference proteome</keyword>
<accession>A0A0F6SHE8</accession>
<dbReference type="AlphaFoldDB" id="A0A0F6SHE8"/>
<dbReference type="PROSITE" id="PS51257">
    <property type="entry name" value="PROKAR_LIPOPROTEIN"/>
    <property type="match status" value="1"/>
</dbReference>
<feature type="signal peptide" evidence="2">
    <location>
        <begin position="1"/>
        <end position="23"/>
    </location>
</feature>
<sequence length="190" mass="18812">MMRARIAAIVVALASSACGGASGETAQPTTTSGAETARSASSPYASGPLPETVAANQQGERVASTSSEGASAPSEADVLGRSGYGGAGRGAGGGSALIGADREHPVPTCGPQESYLFVARDFQCPGGQPNPLGGDPGAGAAARRGNVGPHSYTGPRSGDPLQDAHIVDVYEVPCPSGPVEVFVCMYHCAP</sequence>